<dbReference type="EMBL" id="JAENHP010000044">
    <property type="protein sequence ID" value="MBM2623780.1"/>
    <property type="molecule type" value="Genomic_DNA"/>
</dbReference>
<evidence type="ECO:0000313" key="2">
    <source>
        <dbReference type="EMBL" id="MBM2623780.1"/>
    </source>
</evidence>
<reference evidence="2 3" key="1">
    <citation type="submission" date="2021-01" db="EMBL/GenBank/DDBJ databases">
        <title>Actinoplanes sp. nov. LDG1-06 isolated from lichen.</title>
        <authorList>
            <person name="Saeng-In P."/>
            <person name="Phongsopitanun W."/>
            <person name="Kanchanasin P."/>
            <person name="Yuki M."/>
            <person name="Kudo T."/>
            <person name="Ohkuma M."/>
            <person name="Tanasupawat S."/>
        </authorList>
    </citation>
    <scope>NUCLEOTIDE SEQUENCE [LARGE SCALE GENOMIC DNA]</scope>
    <source>
        <strain evidence="2 3">LDG1-06</strain>
    </source>
</reference>
<dbReference type="Gene3D" id="3.90.1200.10">
    <property type="match status" value="1"/>
</dbReference>
<dbReference type="SUPFAM" id="SSF56112">
    <property type="entry name" value="Protein kinase-like (PK-like)"/>
    <property type="match status" value="1"/>
</dbReference>
<name>A0ABS2AVA2_9ACTN</name>
<comment type="caution">
    <text evidence="2">The sequence shown here is derived from an EMBL/GenBank/DDBJ whole genome shotgun (WGS) entry which is preliminary data.</text>
</comment>
<keyword evidence="3" id="KW-1185">Reference proteome</keyword>
<dbReference type="RefSeq" id="WP_203384131.1">
    <property type="nucleotide sequence ID" value="NZ_JAENHP010000044.1"/>
</dbReference>
<accession>A0ABS2AVA2</accession>
<proteinExistence type="predicted"/>
<dbReference type="InterPro" id="IPR011009">
    <property type="entry name" value="Kinase-like_dom_sf"/>
</dbReference>
<gene>
    <name evidence="2" type="ORF">JIG36_50660</name>
</gene>
<dbReference type="Proteomes" id="UP000632138">
    <property type="component" value="Unassembled WGS sequence"/>
</dbReference>
<dbReference type="InterPro" id="IPR002575">
    <property type="entry name" value="Aminoglycoside_PTrfase"/>
</dbReference>
<sequence length="274" mass="29223">MRPDFTSEAMRALRVRPRAIAGRLESRSGAGVHPVTTADGAPAFLKVAPGTRELRFYQELSTAVPVRTPDLLGHVESPDGVALLLEAAGEPLDVTQWTPALWAALFRDLAALHAMAPPAGWATPDDPPPAAPEMVRAFWEPALPQLDELLSGTDRLIEARSATPPAFIHGDCHTANITHLDGTLVFCDWQQAGVGRPAADLALLSVRATPAGVTVPIDAGPSVVAEELALLLFQWPFYAAWNTPDGNARIQARARTLADEWLRSPGTPPAARPG</sequence>
<evidence type="ECO:0000313" key="3">
    <source>
        <dbReference type="Proteomes" id="UP000632138"/>
    </source>
</evidence>
<protein>
    <submittedName>
        <fullName evidence="2">Aminoglycoside phosphotransferase family protein</fullName>
    </submittedName>
</protein>
<dbReference type="Pfam" id="PF01636">
    <property type="entry name" value="APH"/>
    <property type="match status" value="1"/>
</dbReference>
<feature type="domain" description="Aminoglycoside phosphotransferase" evidence="1">
    <location>
        <begin position="35"/>
        <end position="241"/>
    </location>
</feature>
<organism evidence="2 3">
    <name type="scientific">Paractinoplanes ovalisporus</name>
    <dbReference type="NCBI Taxonomy" id="2810368"/>
    <lineage>
        <taxon>Bacteria</taxon>
        <taxon>Bacillati</taxon>
        <taxon>Actinomycetota</taxon>
        <taxon>Actinomycetes</taxon>
        <taxon>Micromonosporales</taxon>
        <taxon>Micromonosporaceae</taxon>
        <taxon>Paractinoplanes</taxon>
    </lineage>
</organism>
<evidence type="ECO:0000259" key="1">
    <source>
        <dbReference type="Pfam" id="PF01636"/>
    </source>
</evidence>